<evidence type="ECO:0000259" key="9">
    <source>
        <dbReference type="PROSITE" id="PS51012"/>
    </source>
</evidence>
<evidence type="ECO:0000313" key="11">
    <source>
        <dbReference type="Proteomes" id="UP000199615"/>
    </source>
</evidence>
<dbReference type="GO" id="GO:0005886">
    <property type="term" value="C:plasma membrane"/>
    <property type="evidence" value="ECO:0007669"/>
    <property type="project" value="UniProtKB-SubCell"/>
</dbReference>
<evidence type="ECO:0000256" key="2">
    <source>
        <dbReference type="ARBA" id="ARBA00007783"/>
    </source>
</evidence>
<protein>
    <submittedName>
        <fullName evidence="10">ABC-2 type transport system permease protein</fullName>
    </submittedName>
</protein>
<dbReference type="InterPro" id="IPR013525">
    <property type="entry name" value="ABC2_TM"/>
</dbReference>
<proteinExistence type="inferred from homology"/>
<dbReference type="RefSeq" id="WP_062313654.1">
    <property type="nucleotide sequence ID" value="NZ_FODT01000015.1"/>
</dbReference>
<dbReference type="AlphaFoldDB" id="A0A1H8X1J6"/>
<dbReference type="PANTHER" id="PTHR30294">
    <property type="entry name" value="MEMBRANE COMPONENT OF ABC TRANSPORTER YHHJ-RELATED"/>
    <property type="match status" value="1"/>
</dbReference>
<organism evidence="10 11">
    <name type="scientific">Rhodopseudomonas pseudopalustris</name>
    <dbReference type="NCBI Taxonomy" id="1513892"/>
    <lineage>
        <taxon>Bacteria</taxon>
        <taxon>Pseudomonadati</taxon>
        <taxon>Pseudomonadota</taxon>
        <taxon>Alphaproteobacteria</taxon>
        <taxon>Hyphomicrobiales</taxon>
        <taxon>Nitrobacteraceae</taxon>
        <taxon>Rhodopseudomonas</taxon>
    </lineage>
</organism>
<dbReference type="InterPro" id="IPR051449">
    <property type="entry name" value="ABC-2_transporter_component"/>
</dbReference>
<feature type="transmembrane region" description="Helical" evidence="8">
    <location>
        <begin position="347"/>
        <end position="365"/>
    </location>
</feature>
<evidence type="ECO:0000256" key="7">
    <source>
        <dbReference type="ARBA" id="ARBA00023136"/>
    </source>
</evidence>
<gene>
    <name evidence="10" type="ORF">SAMN05444123_11568</name>
</gene>
<evidence type="ECO:0000256" key="4">
    <source>
        <dbReference type="ARBA" id="ARBA00022475"/>
    </source>
</evidence>
<reference evidence="11" key="1">
    <citation type="submission" date="2016-10" db="EMBL/GenBank/DDBJ databases">
        <authorList>
            <person name="Varghese N."/>
            <person name="Submissions S."/>
        </authorList>
    </citation>
    <scope>NUCLEOTIDE SEQUENCE [LARGE SCALE GENOMIC DNA]</scope>
    <source>
        <strain evidence="11">DSM 123</strain>
    </source>
</reference>
<keyword evidence="5 8" id="KW-0812">Transmembrane</keyword>
<evidence type="ECO:0000256" key="6">
    <source>
        <dbReference type="ARBA" id="ARBA00022989"/>
    </source>
</evidence>
<keyword evidence="4" id="KW-1003">Cell membrane</keyword>
<name>A0A1H8X1J6_9BRAD</name>
<keyword evidence="6 8" id="KW-1133">Transmembrane helix</keyword>
<dbReference type="EMBL" id="FODT01000015">
    <property type="protein sequence ID" value="SEP33729.1"/>
    <property type="molecule type" value="Genomic_DNA"/>
</dbReference>
<dbReference type="InterPro" id="IPR047817">
    <property type="entry name" value="ABC2_TM_bact-type"/>
</dbReference>
<sequence length="374" mass="40756">MRASNIWRLGVKELWSLVRNPALLALIAYAFSLQIYVAATAVPLYLNNAPISIVDEDVSSLSARIASAFYRPYFSAPKVISLPEMNQRMDAGIDTFALVIPPNFERDVLAGSEPAIQFNVDATRMTQAFTGAGYVRAIVSAEVTEFARHYRAAEAAPVDLVLRARFNPELNAGWFNAMMEVINNVSLLSVILAGAALIRERERGTIEHLLVMPVTPIEIMLAKIWPVALAVFLAALFALTVVVQTWLAIPVAGSLWLLMLGLVFQLFATASLGILLATIAGSMPQFGLLLLMVLFPLQVLAGGLTPAESMPSAVRAVMMAAPDTHFVSLSQSILFRGAGLGAVWPQLLNLFAIGLAFFLLSLWRFRKSLRSRGR</sequence>
<dbReference type="Proteomes" id="UP000199615">
    <property type="component" value="Unassembled WGS sequence"/>
</dbReference>
<keyword evidence="11" id="KW-1185">Reference proteome</keyword>
<evidence type="ECO:0000313" key="10">
    <source>
        <dbReference type="EMBL" id="SEP33729.1"/>
    </source>
</evidence>
<dbReference type="PANTHER" id="PTHR30294:SF47">
    <property type="entry name" value="INNER MEMBRANE TRANSPORT PERMEASE YHHJ"/>
    <property type="match status" value="1"/>
</dbReference>
<feature type="transmembrane region" description="Helical" evidence="8">
    <location>
        <begin position="286"/>
        <end position="305"/>
    </location>
</feature>
<dbReference type="OrthoDB" id="9784671at2"/>
<keyword evidence="7 8" id="KW-0472">Membrane</keyword>
<dbReference type="Gene3D" id="3.40.1710.10">
    <property type="entry name" value="abc type-2 transporter like domain"/>
    <property type="match status" value="1"/>
</dbReference>
<feature type="transmembrane region" description="Helical" evidence="8">
    <location>
        <begin position="21"/>
        <end position="46"/>
    </location>
</feature>
<evidence type="ECO:0000256" key="3">
    <source>
        <dbReference type="ARBA" id="ARBA00022448"/>
    </source>
</evidence>
<evidence type="ECO:0000256" key="5">
    <source>
        <dbReference type="ARBA" id="ARBA00022692"/>
    </source>
</evidence>
<dbReference type="PROSITE" id="PS51012">
    <property type="entry name" value="ABC_TM2"/>
    <property type="match status" value="1"/>
</dbReference>
<dbReference type="Pfam" id="PF12698">
    <property type="entry name" value="ABC2_membrane_3"/>
    <property type="match status" value="1"/>
</dbReference>
<feature type="domain" description="ABC transmembrane type-2" evidence="9">
    <location>
        <begin position="132"/>
        <end position="368"/>
    </location>
</feature>
<dbReference type="GO" id="GO:0140359">
    <property type="term" value="F:ABC-type transporter activity"/>
    <property type="evidence" value="ECO:0007669"/>
    <property type="project" value="InterPro"/>
</dbReference>
<comment type="subcellular location">
    <subcellularLocation>
        <location evidence="1">Cell membrane</location>
        <topology evidence="1">Multi-pass membrane protein</topology>
    </subcellularLocation>
</comment>
<evidence type="ECO:0000256" key="1">
    <source>
        <dbReference type="ARBA" id="ARBA00004651"/>
    </source>
</evidence>
<accession>A0A1H8X1J6</accession>
<feature type="transmembrane region" description="Helical" evidence="8">
    <location>
        <begin position="255"/>
        <end position="279"/>
    </location>
</feature>
<keyword evidence="3" id="KW-0813">Transport</keyword>
<feature type="transmembrane region" description="Helical" evidence="8">
    <location>
        <begin position="227"/>
        <end position="249"/>
    </location>
</feature>
<feature type="transmembrane region" description="Helical" evidence="8">
    <location>
        <begin position="181"/>
        <end position="198"/>
    </location>
</feature>
<comment type="similarity">
    <text evidence="2">Belongs to the ABC-2 integral membrane protein family.</text>
</comment>
<evidence type="ECO:0000256" key="8">
    <source>
        <dbReference type="SAM" id="Phobius"/>
    </source>
</evidence>